<dbReference type="Proteomes" id="UP001444661">
    <property type="component" value="Unassembled WGS sequence"/>
</dbReference>
<gene>
    <name evidence="2" type="ORF">PG993_013323</name>
</gene>
<name>A0ABR1RXB2_9PEZI</name>
<dbReference type="SUPFAM" id="SSF81383">
    <property type="entry name" value="F-box domain"/>
    <property type="match status" value="1"/>
</dbReference>
<feature type="domain" description="F-box" evidence="1">
    <location>
        <begin position="1"/>
        <end position="43"/>
    </location>
</feature>
<dbReference type="InterPro" id="IPR001810">
    <property type="entry name" value="F-box_dom"/>
</dbReference>
<evidence type="ECO:0000313" key="3">
    <source>
        <dbReference type="Proteomes" id="UP001444661"/>
    </source>
</evidence>
<dbReference type="Pfam" id="PF12937">
    <property type="entry name" value="F-box-like"/>
    <property type="match status" value="1"/>
</dbReference>
<comment type="caution">
    <text evidence="2">The sequence shown here is derived from an EMBL/GenBank/DDBJ whole genome shotgun (WGS) entry which is preliminary data.</text>
</comment>
<dbReference type="EMBL" id="JAQQWK010000012">
    <property type="protein sequence ID" value="KAK8022556.1"/>
    <property type="molecule type" value="Genomic_DNA"/>
</dbReference>
<accession>A0ABR1RXB2</accession>
<dbReference type="InterPro" id="IPR036047">
    <property type="entry name" value="F-box-like_dom_sf"/>
</dbReference>
<keyword evidence="3" id="KW-1185">Reference proteome</keyword>
<dbReference type="PANTHER" id="PTHR42057">
    <property type="entry name" value="F-BOX DOMAIN PROTEIN (AFU_ORTHOLOGUE AFUA_4G00200)"/>
    <property type="match status" value="1"/>
</dbReference>
<dbReference type="PANTHER" id="PTHR42057:SF2">
    <property type="entry name" value="F-BOX DOMAIN PROTEIN (AFU_ORTHOLOGUE AFUA_4G00200)-RELATED"/>
    <property type="match status" value="1"/>
</dbReference>
<evidence type="ECO:0000259" key="1">
    <source>
        <dbReference type="PROSITE" id="PS50181"/>
    </source>
</evidence>
<proteinExistence type="predicted"/>
<dbReference type="PROSITE" id="PS50181">
    <property type="entry name" value="FBOX"/>
    <property type="match status" value="1"/>
</dbReference>
<protein>
    <recommendedName>
        <fullName evidence="1">F-box domain-containing protein</fullName>
    </recommendedName>
</protein>
<reference evidence="2 3" key="1">
    <citation type="submission" date="2023-01" db="EMBL/GenBank/DDBJ databases">
        <title>Analysis of 21 Apiospora genomes using comparative genomics revels a genus with tremendous synthesis potential of carbohydrate active enzymes and secondary metabolites.</title>
        <authorList>
            <person name="Sorensen T."/>
        </authorList>
    </citation>
    <scope>NUCLEOTIDE SEQUENCE [LARGE SCALE GENOMIC DNA]</scope>
    <source>
        <strain evidence="2 3">CBS 33761</strain>
    </source>
</reference>
<evidence type="ECO:0000313" key="2">
    <source>
        <dbReference type="EMBL" id="KAK8022556.1"/>
    </source>
</evidence>
<dbReference type="SUPFAM" id="SSF52047">
    <property type="entry name" value="RNI-like"/>
    <property type="match status" value="1"/>
</dbReference>
<sequence>MAQLPNEIYRQILSPLDLESLQACRLAGRSINQAATELLFRRVTLRVELAPAQSAISSFRFIQIATAPHLRPLVREVAIKTTVPSVAFTVGDFMAPLPMNHGSLEIGFSGTKTSQGAGPGLLVHECGPFASLVLDTCLRCLTGEWSPGRQAWLQKKFLQAIQATDSQLSTNWPPLVTSFCAERIEAAALKITDLPVSLEVAVTEMLVSCKSLTNLQLRFASSAWESFHNLPRQLGDRFDYFQRLPKVWFPPAIAQHLRVLSLSYDDYWGWTPRMDFRTVNPGIGLPNLRVLSLGCYVFSHEWQVDWIASLGRQNGRGGLEELYLKDCPIMWEARVHSALDDSITELQTGNGEVVRISNEGYPTNQSLQLPDNLSGLIEVSFPLRWSDVLDRWANSALSSTLKTFLPAATPGLLQYVHFNIGLDPEPWIEQDDRRSLVMEEGGLDKYMAARKSDNDSYDNFMDIMRRRRQSDIDGSGDVQTS</sequence>
<organism evidence="2 3">
    <name type="scientific">Apiospora rasikravindrae</name>
    <dbReference type="NCBI Taxonomy" id="990691"/>
    <lineage>
        <taxon>Eukaryota</taxon>
        <taxon>Fungi</taxon>
        <taxon>Dikarya</taxon>
        <taxon>Ascomycota</taxon>
        <taxon>Pezizomycotina</taxon>
        <taxon>Sordariomycetes</taxon>
        <taxon>Xylariomycetidae</taxon>
        <taxon>Amphisphaeriales</taxon>
        <taxon>Apiosporaceae</taxon>
        <taxon>Apiospora</taxon>
    </lineage>
</organism>